<gene>
    <name evidence="2" type="ORF">B0H16DRAFT_1448289</name>
</gene>
<protein>
    <submittedName>
        <fullName evidence="2">Uncharacterized protein</fullName>
    </submittedName>
</protein>
<keyword evidence="3" id="KW-1185">Reference proteome</keyword>
<dbReference type="EMBL" id="JARKIB010000005">
    <property type="protein sequence ID" value="KAJ7779855.1"/>
    <property type="molecule type" value="Genomic_DNA"/>
</dbReference>
<sequence length="149" mass="16720">MSATVDRKFFLLAIKSVQIMWALAAAEVFLYGGPHRTAIVNTVWKQYSGWQVLVIIQSSLSQGEGGRIREPPNATRRSENQECPKGLSAAYGRGELKKRNRNIPAGQCHDHRSGLVVIGARRRTRFKLGFRQVENQLRPKNAKTSYVVA</sequence>
<dbReference type="AlphaFoldDB" id="A0AAD7K9M7"/>
<dbReference type="Proteomes" id="UP001215598">
    <property type="component" value="Unassembled WGS sequence"/>
</dbReference>
<organism evidence="2 3">
    <name type="scientific">Mycena metata</name>
    <dbReference type="NCBI Taxonomy" id="1033252"/>
    <lineage>
        <taxon>Eukaryota</taxon>
        <taxon>Fungi</taxon>
        <taxon>Dikarya</taxon>
        <taxon>Basidiomycota</taxon>
        <taxon>Agaricomycotina</taxon>
        <taxon>Agaricomycetes</taxon>
        <taxon>Agaricomycetidae</taxon>
        <taxon>Agaricales</taxon>
        <taxon>Marasmiineae</taxon>
        <taxon>Mycenaceae</taxon>
        <taxon>Mycena</taxon>
    </lineage>
</organism>
<evidence type="ECO:0000313" key="3">
    <source>
        <dbReference type="Proteomes" id="UP001215598"/>
    </source>
</evidence>
<accession>A0AAD7K9M7</accession>
<evidence type="ECO:0000313" key="2">
    <source>
        <dbReference type="EMBL" id="KAJ7779855.1"/>
    </source>
</evidence>
<comment type="caution">
    <text evidence="2">The sequence shown here is derived from an EMBL/GenBank/DDBJ whole genome shotgun (WGS) entry which is preliminary data.</text>
</comment>
<feature type="compositionally biased region" description="Basic and acidic residues" evidence="1">
    <location>
        <begin position="66"/>
        <end position="82"/>
    </location>
</feature>
<reference evidence="2" key="1">
    <citation type="submission" date="2023-03" db="EMBL/GenBank/DDBJ databases">
        <title>Massive genome expansion in bonnet fungi (Mycena s.s.) driven by repeated elements and novel gene families across ecological guilds.</title>
        <authorList>
            <consortium name="Lawrence Berkeley National Laboratory"/>
            <person name="Harder C.B."/>
            <person name="Miyauchi S."/>
            <person name="Viragh M."/>
            <person name="Kuo A."/>
            <person name="Thoen E."/>
            <person name="Andreopoulos B."/>
            <person name="Lu D."/>
            <person name="Skrede I."/>
            <person name="Drula E."/>
            <person name="Henrissat B."/>
            <person name="Morin E."/>
            <person name="Kohler A."/>
            <person name="Barry K."/>
            <person name="LaButti K."/>
            <person name="Morin E."/>
            <person name="Salamov A."/>
            <person name="Lipzen A."/>
            <person name="Mereny Z."/>
            <person name="Hegedus B."/>
            <person name="Baldrian P."/>
            <person name="Stursova M."/>
            <person name="Weitz H."/>
            <person name="Taylor A."/>
            <person name="Grigoriev I.V."/>
            <person name="Nagy L.G."/>
            <person name="Martin F."/>
            <person name="Kauserud H."/>
        </authorList>
    </citation>
    <scope>NUCLEOTIDE SEQUENCE</scope>
    <source>
        <strain evidence="2">CBHHK182m</strain>
    </source>
</reference>
<proteinExistence type="predicted"/>
<name>A0AAD7K9M7_9AGAR</name>
<evidence type="ECO:0000256" key="1">
    <source>
        <dbReference type="SAM" id="MobiDB-lite"/>
    </source>
</evidence>
<feature type="region of interest" description="Disordered" evidence="1">
    <location>
        <begin position="63"/>
        <end position="86"/>
    </location>
</feature>